<feature type="region of interest" description="Disordered" evidence="1">
    <location>
        <begin position="1"/>
        <end position="24"/>
    </location>
</feature>
<evidence type="ECO:0000256" key="1">
    <source>
        <dbReference type="SAM" id="MobiDB-lite"/>
    </source>
</evidence>
<dbReference type="AlphaFoldDB" id="A0A9P6BXL2"/>
<protein>
    <submittedName>
        <fullName evidence="2">Uncharacterized protein</fullName>
    </submittedName>
</protein>
<dbReference type="Proteomes" id="UP000807342">
    <property type="component" value="Unassembled WGS sequence"/>
</dbReference>
<dbReference type="EMBL" id="MU151776">
    <property type="protein sequence ID" value="KAF9441819.1"/>
    <property type="molecule type" value="Genomic_DNA"/>
</dbReference>
<gene>
    <name evidence="2" type="ORF">P691DRAFT_538809</name>
</gene>
<keyword evidence="3" id="KW-1185">Reference proteome</keyword>
<sequence>MSEQQTSIPPTKALPLNVTGSPIDHTPLGDRVPFTLKSRKMAAFVATMSPEEQEAFEVETAAQQEALRLREKRKARQMMNKRRSLLF</sequence>
<evidence type="ECO:0000313" key="3">
    <source>
        <dbReference type="Proteomes" id="UP000807342"/>
    </source>
</evidence>
<organism evidence="2 3">
    <name type="scientific">Macrolepiota fuliginosa MF-IS2</name>
    <dbReference type="NCBI Taxonomy" id="1400762"/>
    <lineage>
        <taxon>Eukaryota</taxon>
        <taxon>Fungi</taxon>
        <taxon>Dikarya</taxon>
        <taxon>Basidiomycota</taxon>
        <taxon>Agaricomycotina</taxon>
        <taxon>Agaricomycetes</taxon>
        <taxon>Agaricomycetidae</taxon>
        <taxon>Agaricales</taxon>
        <taxon>Agaricineae</taxon>
        <taxon>Agaricaceae</taxon>
        <taxon>Macrolepiota</taxon>
    </lineage>
</organism>
<accession>A0A9P6BXL2</accession>
<name>A0A9P6BXL2_9AGAR</name>
<reference evidence="2" key="1">
    <citation type="submission" date="2020-11" db="EMBL/GenBank/DDBJ databases">
        <authorList>
            <consortium name="DOE Joint Genome Institute"/>
            <person name="Ahrendt S."/>
            <person name="Riley R."/>
            <person name="Andreopoulos W."/>
            <person name="Labutti K."/>
            <person name="Pangilinan J."/>
            <person name="Ruiz-Duenas F.J."/>
            <person name="Barrasa J.M."/>
            <person name="Sanchez-Garcia M."/>
            <person name="Camarero S."/>
            <person name="Miyauchi S."/>
            <person name="Serrano A."/>
            <person name="Linde D."/>
            <person name="Babiker R."/>
            <person name="Drula E."/>
            <person name="Ayuso-Fernandez I."/>
            <person name="Pacheco R."/>
            <person name="Padilla G."/>
            <person name="Ferreira P."/>
            <person name="Barriuso J."/>
            <person name="Kellner H."/>
            <person name="Castanera R."/>
            <person name="Alfaro M."/>
            <person name="Ramirez L."/>
            <person name="Pisabarro A.G."/>
            <person name="Kuo A."/>
            <person name="Tritt A."/>
            <person name="Lipzen A."/>
            <person name="He G."/>
            <person name="Yan M."/>
            <person name="Ng V."/>
            <person name="Cullen D."/>
            <person name="Martin F."/>
            <person name="Rosso M.-N."/>
            <person name="Henrissat B."/>
            <person name="Hibbett D."/>
            <person name="Martinez A.T."/>
            <person name="Grigoriev I.V."/>
        </authorList>
    </citation>
    <scope>NUCLEOTIDE SEQUENCE</scope>
    <source>
        <strain evidence="2">MF-IS2</strain>
    </source>
</reference>
<evidence type="ECO:0000313" key="2">
    <source>
        <dbReference type="EMBL" id="KAF9441819.1"/>
    </source>
</evidence>
<comment type="caution">
    <text evidence="2">The sequence shown here is derived from an EMBL/GenBank/DDBJ whole genome shotgun (WGS) entry which is preliminary data.</text>
</comment>
<proteinExistence type="predicted"/>